<dbReference type="Gene3D" id="1.20.1720.10">
    <property type="entry name" value="Multidrug resistance protein D"/>
    <property type="match status" value="1"/>
</dbReference>
<organism evidence="10 11">
    <name type="scientific">Kocuria rosea subsp. polaris</name>
    <dbReference type="NCBI Taxonomy" id="136273"/>
    <lineage>
        <taxon>Bacteria</taxon>
        <taxon>Bacillati</taxon>
        <taxon>Actinomycetota</taxon>
        <taxon>Actinomycetes</taxon>
        <taxon>Micrococcales</taxon>
        <taxon>Micrococcaceae</taxon>
        <taxon>Kocuria</taxon>
    </lineage>
</organism>
<feature type="transmembrane region" description="Helical" evidence="8">
    <location>
        <begin position="97"/>
        <end position="120"/>
    </location>
</feature>
<evidence type="ECO:0000259" key="9">
    <source>
        <dbReference type="PROSITE" id="PS50850"/>
    </source>
</evidence>
<dbReference type="PROSITE" id="PS50850">
    <property type="entry name" value="MFS"/>
    <property type="match status" value="1"/>
</dbReference>
<evidence type="ECO:0000256" key="6">
    <source>
        <dbReference type="ARBA" id="ARBA00023136"/>
    </source>
</evidence>
<feature type="transmembrane region" description="Helical" evidence="8">
    <location>
        <begin position="242"/>
        <end position="265"/>
    </location>
</feature>
<dbReference type="PANTHER" id="PTHR42718:SF46">
    <property type="entry name" value="BLR6921 PROTEIN"/>
    <property type="match status" value="1"/>
</dbReference>
<evidence type="ECO:0000256" key="7">
    <source>
        <dbReference type="SAM" id="MobiDB-lite"/>
    </source>
</evidence>
<reference evidence="11" key="1">
    <citation type="submission" date="2015-12" db="EMBL/GenBank/DDBJ databases">
        <authorList>
            <person name="Nair G.R."/>
            <person name="Kaur G."/>
            <person name="Mayilraj S."/>
        </authorList>
    </citation>
    <scope>NUCLEOTIDE SEQUENCE [LARGE SCALE GENOMIC DNA]</scope>
    <source>
        <strain evidence="11">CD08_4</strain>
    </source>
</reference>
<feature type="transmembrane region" description="Helical" evidence="8">
    <location>
        <begin position="183"/>
        <end position="205"/>
    </location>
</feature>
<keyword evidence="2" id="KW-0813">Transport</keyword>
<evidence type="ECO:0000256" key="8">
    <source>
        <dbReference type="SAM" id="Phobius"/>
    </source>
</evidence>
<feature type="transmembrane region" description="Helical" evidence="8">
    <location>
        <begin position="454"/>
        <end position="473"/>
    </location>
</feature>
<evidence type="ECO:0000256" key="5">
    <source>
        <dbReference type="ARBA" id="ARBA00022989"/>
    </source>
</evidence>
<feature type="transmembrane region" description="Helical" evidence="8">
    <location>
        <begin position="217"/>
        <end position="236"/>
    </location>
</feature>
<dbReference type="GO" id="GO:0005886">
    <property type="term" value="C:plasma membrane"/>
    <property type="evidence" value="ECO:0007669"/>
    <property type="project" value="UniProtKB-SubCell"/>
</dbReference>
<dbReference type="Proteomes" id="UP000053512">
    <property type="component" value="Unassembled WGS sequence"/>
</dbReference>
<dbReference type="PANTHER" id="PTHR42718">
    <property type="entry name" value="MAJOR FACILITATOR SUPERFAMILY MULTIDRUG TRANSPORTER MFSC"/>
    <property type="match status" value="1"/>
</dbReference>
<feature type="transmembrane region" description="Helical" evidence="8">
    <location>
        <begin position="156"/>
        <end position="177"/>
    </location>
</feature>
<gene>
    <name evidence="10" type="ORF">AVL61_05790</name>
</gene>
<evidence type="ECO:0000256" key="3">
    <source>
        <dbReference type="ARBA" id="ARBA00022475"/>
    </source>
</evidence>
<dbReference type="SUPFAM" id="SSF103473">
    <property type="entry name" value="MFS general substrate transporter"/>
    <property type="match status" value="1"/>
</dbReference>
<feature type="region of interest" description="Disordered" evidence="7">
    <location>
        <begin position="1"/>
        <end position="24"/>
    </location>
</feature>
<evidence type="ECO:0000313" key="10">
    <source>
        <dbReference type="EMBL" id="KUG56723.1"/>
    </source>
</evidence>
<dbReference type="Pfam" id="PF07690">
    <property type="entry name" value="MFS_1"/>
    <property type="match status" value="2"/>
</dbReference>
<feature type="transmembrane region" description="Helical" evidence="8">
    <location>
        <begin position="343"/>
        <end position="366"/>
    </location>
</feature>
<dbReference type="InterPro" id="IPR020846">
    <property type="entry name" value="MFS_dom"/>
</dbReference>
<accession>A0A0W8IA03</accession>
<evidence type="ECO:0000313" key="11">
    <source>
        <dbReference type="Proteomes" id="UP000053512"/>
    </source>
</evidence>
<dbReference type="InterPro" id="IPR011701">
    <property type="entry name" value="MFS"/>
</dbReference>
<comment type="subcellular location">
    <subcellularLocation>
        <location evidence="1">Cell membrane</location>
        <topology evidence="1">Multi-pass membrane protein</topology>
    </subcellularLocation>
</comment>
<evidence type="ECO:0000256" key="2">
    <source>
        <dbReference type="ARBA" id="ARBA00022448"/>
    </source>
</evidence>
<keyword evidence="4 8" id="KW-0812">Transmembrane</keyword>
<feature type="transmembrane region" description="Helical" evidence="8">
    <location>
        <begin position="126"/>
        <end position="144"/>
    </location>
</feature>
<feature type="domain" description="Major facilitator superfamily (MFS) profile" evidence="9">
    <location>
        <begin position="31"/>
        <end position="477"/>
    </location>
</feature>
<dbReference type="EMBL" id="LQBK01000022">
    <property type="protein sequence ID" value="KUG56723.1"/>
    <property type="molecule type" value="Genomic_DNA"/>
</dbReference>
<protein>
    <submittedName>
        <fullName evidence="10">MFS transporter</fullName>
    </submittedName>
</protein>
<dbReference type="InterPro" id="IPR036259">
    <property type="entry name" value="MFS_trans_sf"/>
</dbReference>
<dbReference type="AlphaFoldDB" id="A0A0W8IA03"/>
<dbReference type="GO" id="GO:0022857">
    <property type="term" value="F:transmembrane transporter activity"/>
    <property type="evidence" value="ECO:0007669"/>
    <property type="project" value="InterPro"/>
</dbReference>
<feature type="transmembrane region" description="Helical" evidence="8">
    <location>
        <begin position="372"/>
        <end position="393"/>
    </location>
</feature>
<keyword evidence="5 8" id="KW-1133">Transmembrane helix</keyword>
<comment type="caution">
    <text evidence="10">The sequence shown here is derived from an EMBL/GenBank/DDBJ whole genome shotgun (WGS) entry which is preliminary data.</text>
</comment>
<evidence type="ECO:0000256" key="4">
    <source>
        <dbReference type="ARBA" id="ARBA00022692"/>
    </source>
</evidence>
<feature type="transmembrane region" description="Helical" evidence="8">
    <location>
        <begin position="73"/>
        <end position="90"/>
    </location>
</feature>
<keyword evidence="6 8" id="KW-0472">Membrane</keyword>
<name>A0A0W8IA03_KOCRO</name>
<dbReference type="Gene3D" id="1.20.1250.20">
    <property type="entry name" value="MFS general substrate transporter like domains"/>
    <property type="match status" value="1"/>
</dbReference>
<evidence type="ECO:0000256" key="1">
    <source>
        <dbReference type="ARBA" id="ARBA00004651"/>
    </source>
</evidence>
<sequence>MSGSAASRPGVHARARPGAEPADPPPWSRRLGLLVAAVLFMEHLDGTILVTAAPRIAADLGVGSAEVGLTMTVYLVTVAAFIPVGGWLAARFGPRRVFCTSIAVFTLASVLCAVSGSLAALVAGRALQGLGGALMVPVGQLIVLRATDRRDLLRTIAWITWPALLAPVLAPLVGGLLTSWASWHWIFLVNVPVGAAALVAALWLVRDTGTEPRPLDVPGLFWCTTAVFGLVAGLELLPHGQWAGAAVVLLGAAALSGAVAARWLLRTANPLLDLRVYRIPGYRAANSGGLAYRAAVSSVPFLLPLLLQDGFGRSPVESGLLVTAVFVGNVGVKPATTPLLRRFGFRTVLVGSVAGGTATVAALALLTPGTPLWLVTGLLLLSGALRSVGFTAYNSLQFADVGPDQLSSANALSATSAQLATGLGIALGALVLQLSATTADALPGTGELFPHRAALVAVAALLLVPLLGALRLSPTAAAHVTGRPPRGARPARRG</sequence>
<keyword evidence="3" id="KW-1003">Cell membrane</keyword>
<proteinExistence type="predicted"/>
<feature type="transmembrane region" description="Helical" evidence="8">
    <location>
        <begin position="414"/>
        <end position="434"/>
    </location>
</feature>